<dbReference type="GO" id="GO:0016020">
    <property type="term" value="C:membrane"/>
    <property type="evidence" value="ECO:0007669"/>
    <property type="project" value="TreeGrafter"/>
</dbReference>
<organism evidence="2 3">
    <name type="scientific">Sapientia aquatica</name>
    <dbReference type="NCBI Taxonomy" id="1549640"/>
    <lineage>
        <taxon>Bacteria</taxon>
        <taxon>Pseudomonadati</taxon>
        <taxon>Pseudomonadota</taxon>
        <taxon>Betaproteobacteria</taxon>
        <taxon>Burkholderiales</taxon>
        <taxon>Oxalobacteraceae</taxon>
        <taxon>Sapientia</taxon>
    </lineage>
</organism>
<dbReference type="OrthoDB" id="5297561at2"/>
<protein>
    <submittedName>
        <fullName evidence="2">Alpha/beta hydrolase</fullName>
    </submittedName>
</protein>
<feature type="domain" description="AB hydrolase-1" evidence="1">
    <location>
        <begin position="24"/>
        <end position="253"/>
    </location>
</feature>
<dbReference type="InterPro" id="IPR029058">
    <property type="entry name" value="AB_hydrolase_fold"/>
</dbReference>
<dbReference type="AlphaFoldDB" id="A0A4R5W5M9"/>
<evidence type="ECO:0000259" key="1">
    <source>
        <dbReference type="Pfam" id="PF00561"/>
    </source>
</evidence>
<reference evidence="2 3" key="1">
    <citation type="submission" date="2019-03" db="EMBL/GenBank/DDBJ databases">
        <title>Sapientia aquatica gen. nov., sp. nov., isolated from a crater lake.</title>
        <authorList>
            <person name="Felfoldi T."/>
            <person name="Szabo A."/>
            <person name="Toth E."/>
            <person name="Schumann P."/>
            <person name="Keki Z."/>
            <person name="Marialigeti K."/>
            <person name="Mathe I."/>
        </authorList>
    </citation>
    <scope>NUCLEOTIDE SEQUENCE [LARGE SCALE GENOMIC DNA]</scope>
    <source>
        <strain evidence="2 3">SA-152</strain>
    </source>
</reference>
<proteinExistence type="predicted"/>
<dbReference type="PRINTS" id="PR00111">
    <property type="entry name" value="ABHYDROLASE"/>
</dbReference>
<dbReference type="PRINTS" id="PR00412">
    <property type="entry name" value="EPOXHYDRLASE"/>
</dbReference>
<comment type="caution">
    <text evidence="2">The sequence shown here is derived from an EMBL/GenBank/DDBJ whole genome shotgun (WGS) entry which is preliminary data.</text>
</comment>
<dbReference type="SUPFAM" id="SSF53474">
    <property type="entry name" value="alpha/beta-Hydrolases"/>
    <property type="match status" value="1"/>
</dbReference>
<keyword evidence="3" id="KW-1185">Reference proteome</keyword>
<dbReference type="InterPro" id="IPR050266">
    <property type="entry name" value="AB_hydrolase_sf"/>
</dbReference>
<dbReference type="Proteomes" id="UP000294829">
    <property type="component" value="Unassembled WGS sequence"/>
</dbReference>
<keyword evidence="2" id="KW-0378">Hydrolase</keyword>
<accession>A0A4R5W5M9</accession>
<sequence length="271" mass="29403">MLFQVNHQPAYCYTGSKPLQPNLPTLVFIHGAQTDHSVWALQSRYFAHHGFNVLALDLPGHGRSLGAALTNVEDMAHWIIALLDAAQIAQASLIGHSMGSLIALEAARIAPTRISKLALLGNAYPMKVADALLTMAHDDEPGAIELVTTWSHLNATQQTAIPGFSLQGSARRLMQRMSAINPAQLFHTDFSACNNYQQGELAAQAITAQQLPVLFVMAKQDRMTPTKASAALRSSIVHAKTVEIDQCGHSLMTEQPDAVLNALKQFLNQSH</sequence>
<dbReference type="Gene3D" id="3.40.50.1820">
    <property type="entry name" value="alpha/beta hydrolase"/>
    <property type="match status" value="1"/>
</dbReference>
<dbReference type="PANTHER" id="PTHR43798:SF33">
    <property type="entry name" value="HYDROLASE, PUTATIVE (AFU_ORTHOLOGUE AFUA_2G14860)-RELATED"/>
    <property type="match status" value="1"/>
</dbReference>
<dbReference type="EMBL" id="SMYL01000001">
    <property type="protein sequence ID" value="TDK68441.1"/>
    <property type="molecule type" value="Genomic_DNA"/>
</dbReference>
<evidence type="ECO:0000313" key="3">
    <source>
        <dbReference type="Proteomes" id="UP000294829"/>
    </source>
</evidence>
<dbReference type="InterPro" id="IPR000073">
    <property type="entry name" value="AB_hydrolase_1"/>
</dbReference>
<dbReference type="Pfam" id="PF00561">
    <property type="entry name" value="Abhydrolase_1"/>
    <property type="match status" value="1"/>
</dbReference>
<gene>
    <name evidence="2" type="ORF">E2I14_02555</name>
</gene>
<dbReference type="GO" id="GO:0047372">
    <property type="term" value="F:monoacylglycerol lipase activity"/>
    <property type="evidence" value="ECO:0007669"/>
    <property type="project" value="TreeGrafter"/>
</dbReference>
<dbReference type="GO" id="GO:0046464">
    <property type="term" value="P:acylglycerol catabolic process"/>
    <property type="evidence" value="ECO:0007669"/>
    <property type="project" value="TreeGrafter"/>
</dbReference>
<name>A0A4R5W5M9_9BURK</name>
<evidence type="ECO:0000313" key="2">
    <source>
        <dbReference type="EMBL" id="TDK68441.1"/>
    </source>
</evidence>
<dbReference type="RefSeq" id="WP_133325102.1">
    <property type="nucleotide sequence ID" value="NZ_SMYL01000001.1"/>
</dbReference>
<dbReference type="InterPro" id="IPR000639">
    <property type="entry name" value="Epox_hydrolase-like"/>
</dbReference>
<dbReference type="PANTHER" id="PTHR43798">
    <property type="entry name" value="MONOACYLGLYCEROL LIPASE"/>
    <property type="match status" value="1"/>
</dbReference>